<evidence type="ECO:0000313" key="1">
    <source>
        <dbReference type="EMBL" id="KAJ2774097.1"/>
    </source>
</evidence>
<sequence length="151" mass="16336">LNDRMRLVEDAVVGLVKQCTAAENALAAATRALAPAPSPADAPADRKNCRTSTVSTTGSNETLVPTGQAQRPDALAYALAAAKAATHAQAERTAHLKAEIEQARGHLRWGWLPEVHCVHEEQIEVLQDLTHVAYERFFGVRGELQALRQPL</sequence>
<protein>
    <submittedName>
        <fullName evidence="1">Uncharacterized protein</fullName>
    </submittedName>
</protein>
<proteinExistence type="predicted"/>
<reference evidence="1" key="1">
    <citation type="submission" date="2022-07" db="EMBL/GenBank/DDBJ databases">
        <title>Phylogenomic reconstructions and comparative analyses of Kickxellomycotina fungi.</title>
        <authorList>
            <person name="Reynolds N.K."/>
            <person name="Stajich J.E."/>
            <person name="Barry K."/>
            <person name="Grigoriev I.V."/>
            <person name="Crous P."/>
            <person name="Smith M.E."/>
        </authorList>
    </citation>
    <scope>NUCLEOTIDE SEQUENCE</scope>
    <source>
        <strain evidence="1">CBS 109366</strain>
    </source>
</reference>
<feature type="non-terminal residue" evidence="1">
    <location>
        <position position="1"/>
    </location>
</feature>
<gene>
    <name evidence="1" type="ORF">IWQ57_000980</name>
</gene>
<name>A0ACC1K5Q4_9FUNG</name>
<accession>A0ACC1K5Q4</accession>
<dbReference type="EMBL" id="JANBUJ010000136">
    <property type="protein sequence ID" value="KAJ2774097.1"/>
    <property type="molecule type" value="Genomic_DNA"/>
</dbReference>
<evidence type="ECO:0000313" key="2">
    <source>
        <dbReference type="Proteomes" id="UP001140234"/>
    </source>
</evidence>
<dbReference type="Proteomes" id="UP001140234">
    <property type="component" value="Unassembled WGS sequence"/>
</dbReference>
<comment type="caution">
    <text evidence="1">The sequence shown here is derived from an EMBL/GenBank/DDBJ whole genome shotgun (WGS) entry which is preliminary data.</text>
</comment>
<organism evidence="1 2">
    <name type="scientific">Coemansia nantahalensis</name>
    <dbReference type="NCBI Taxonomy" id="2789366"/>
    <lineage>
        <taxon>Eukaryota</taxon>
        <taxon>Fungi</taxon>
        <taxon>Fungi incertae sedis</taxon>
        <taxon>Zoopagomycota</taxon>
        <taxon>Kickxellomycotina</taxon>
        <taxon>Kickxellomycetes</taxon>
        <taxon>Kickxellales</taxon>
        <taxon>Kickxellaceae</taxon>
        <taxon>Coemansia</taxon>
    </lineage>
</organism>
<keyword evidence="2" id="KW-1185">Reference proteome</keyword>